<feature type="transmembrane region" description="Helical" evidence="2">
    <location>
        <begin position="152"/>
        <end position="177"/>
    </location>
</feature>
<dbReference type="InterPro" id="IPR050369">
    <property type="entry name" value="RBOH/FRE"/>
</dbReference>
<feature type="domain" description="FAD-binding FR-type" evidence="3">
    <location>
        <begin position="207"/>
        <end position="306"/>
    </location>
</feature>
<dbReference type="InterPro" id="IPR039261">
    <property type="entry name" value="FNR_nucleotide-bd"/>
</dbReference>
<dbReference type="GO" id="GO:0033215">
    <property type="term" value="P:reductive iron assimilation"/>
    <property type="evidence" value="ECO:0007669"/>
    <property type="project" value="TreeGrafter"/>
</dbReference>
<dbReference type="PROSITE" id="PS51384">
    <property type="entry name" value="FAD_FR"/>
    <property type="match status" value="1"/>
</dbReference>
<dbReference type="InterPro" id="IPR017927">
    <property type="entry name" value="FAD-bd_FR_type"/>
</dbReference>
<organism evidence="4 5">
    <name type="scientific">Lentilactobacillus parafarraginis DSM 18390 = JCM 14109</name>
    <dbReference type="NCBI Taxonomy" id="1423786"/>
    <lineage>
        <taxon>Bacteria</taxon>
        <taxon>Bacillati</taxon>
        <taxon>Bacillota</taxon>
        <taxon>Bacilli</taxon>
        <taxon>Lactobacillales</taxon>
        <taxon>Lactobacillaceae</taxon>
        <taxon>Lentilactobacillus</taxon>
    </lineage>
</organism>
<dbReference type="InterPro" id="IPR013112">
    <property type="entry name" value="FAD-bd_8"/>
</dbReference>
<protein>
    <submittedName>
        <fullName evidence="4">Ferric reductase</fullName>
    </submittedName>
</protein>
<evidence type="ECO:0000256" key="2">
    <source>
        <dbReference type="SAM" id="Phobius"/>
    </source>
</evidence>
<dbReference type="PANTHER" id="PTHR11972">
    <property type="entry name" value="NADPH OXIDASE"/>
    <property type="match status" value="1"/>
</dbReference>
<comment type="caution">
    <text evidence="4">The sequence shown here is derived from an EMBL/GenBank/DDBJ whole genome shotgun (WGS) entry which is preliminary data.</text>
</comment>
<evidence type="ECO:0000256" key="1">
    <source>
        <dbReference type="ARBA" id="ARBA00023002"/>
    </source>
</evidence>
<evidence type="ECO:0000259" key="3">
    <source>
        <dbReference type="PROSITE" id="PS51384"/>
    </source>
</evidence>
<dbReference type="GO" id="GO:0005886">
    <property type="term" value="C:plasma membrane"/>
    <property type="evidence" value="ECO:0007669"/>
    <property type="project" value="TreeGrafter"/>
</dbReference>
<dbReference type="AlphaFoldDB" id="A0A0R1YEN5"/>
<dbReference type="GO" id="GO:0016175">
    <property type="term" value="F:superoxide-generating NAD(P)H oxidase activity"/>
    <property type="evidence" value="ECO:0007669"/>
    <property type="project" value="TreeGrafter"/>
</dbReference>
<feature type="transmembrane region" description="Helical" evidence="2">
    <location>
        <begin position="7"/>
        <end position="25"/>
    </location>
</feature>
<dbReference type="InterPro" id="IPR017938">
    <property type="entry name" value="Riboflavin_synthase-like_b-brl"/>
</dbReference>
<proteinExistence type="predicted"/>
<keyword evidence="2" id="KW-1133">Transmembrane helix</keyword>
<feature type="transmembrane region" description="Helical" evidence="2">
    <location>
        <begin position="45"/>
        <end position="64"/>
    </location>
</feature>
<feature type="transmembrane region" description="Helical" evidence="2">
    <location>
        <begin position="183"/>
        <end position="201"/>
    </location>
</feature>
<feature type="transmembrane region" description="Helical" evidence="2">
    <location>
        <begin position="110"/>
        <end position="131"/>
    </location>
</feature>
<dbReference type="EMBL" id="AZFZ01000070">
    <property type="protein sequence ID" value="KRM40797.1"/>
    <property type="molecule type" value="Genomic_DNA"/>
</dbReference>
<dbReference type="Gene3D" id="3.40.50.80">
    <property type="entry name" value="Nucleotide-binding domain of ferredoxin-NADP reductase (FNR) module"/>
    <property type="match status" value="1"/>
</dbReference>
<feature type="transmembrane region" description="Helical" evidence="2">
    <location>
        <begin position="76"/>
        <end position="98"/>
    </location>
</feature>
<dbReference type="RefSeq" id="WP_032774395.1">
    <property type="nucleotide sequence ID" value="NZ_BBAR01000086.1"/>
</dbReference>
<evidence type="ECO:0000313" key="5">
    <source>
        <dbReference type="Proteomes" id="UP000051010"/>
    </source>
</evidence>
<dbReference type="GO" id="GO:0000293">
    <property type="term" value="F:ferric-chelate reductase activity"/>
    <property type="evidence" value="ECO:0007669"/>
    <property type="project" value="TreeGrafter"/>
</dbReference>
<reference evidence="4 5" key="1">
    <citation type="journal article" date="2015" name="Genome Announc.">
        <title>Expanding the biotechnology potential of lactobacilli through comparative genomics of 213 strains and associated genera.</title>
        <authorList>
            <person name="Sun Z."/>
            <person name="Harris H.M."/>
            <person name="McCann A."/>
            <person name="Guo C."/>
            <person name="Argimon S."/>
            <person name="Zhang W."/>
            <person name="Yang X."/>
            <person name="Jeffery I.B."/>
            <person name="Cooney J.C."/>
            <person name="Kagawa T.F."/>
            <person name="Liu W."/>
            <person name="Song Y."/>
            <person name="Salvetti E."/>
            <person name="Wrobel A."/>
            <person name="Rasinkangas P."/>
            <person name="Parkhill J."/>
            <person name="Rea M.C."/>
            <person name="O'Sullivan O."/>
            <person name="Ritari J."/>
            <person name="Douillard F.P."/>
            <person name="Paul Ross R."/>
            <person name="Yang R."/>
            <person name="Briner A.E."/>
            <person name="Felis G.E."/>
            <person name="de Vos W.M."/>
            <person name="Barrangou R."/>
            <person name="Klaenhammer T.R."/>
            <person name="Caufield P.W."/>
            <person name="Cui Y."/>
            <person name="Zhang H."/>
            <person name="O'Toole P.W."/>
        </authorList>
    </citation>
    <scope>NUCLEOTIDE SEQUENCE [LARGE SCALE GENOMIC DNA]</scope>
    <source>
        <strain evidence="4 5">DSM 18390</strain>
    </source>
</reference>
<keyword evidence="2" id="KW-0812">Transmembrane</keyword>
<keyword evidence="1" id="KW-0560">Oxidoreductase</keyword>
<evidence type="ECO:0000313" key="4">
    <source>
        <dbReference type="EMBL" id="KRM40797.1"/>
    </source>
</evidence>
<keyword evidence="2" id="KW-0472">Membrane</keyword>
<accession>A0A0R1YEN5</accession>
<name>A0A0R1YEN5_9LACO</name>
<dbReference type="Pfam" id="PF08022">
    <property type="entry name" value="FAD_binding_8"/>
    <property type="match status" value="1"/>
</dbReference>
<dbReference type="SUPFAM" id="SSF52343">
    <property type="entry name" value="Ferredoxin reductase-like, C-terminal NADP-linked domain"/>
    <property type="match status" value="1"/>
</dbReference>
<gene>
    <name evidence="4" type="ORF">FD47_GL002648</name>
</gene>
<dbReference type="Gene3D" id="2.40.30.10">
    <property type="entry name" value="Translation factors"/>
    <property type="match status" value="1"/>
</dbReference>
<dbReference type="PATRIC" id="fig|1423786.4.peg.2771"/>
<sequence>MLKSHKYWLGLFWMAAIFVLPLPLIQTLSQGMQNTINMSNLFASQIGIIAYVWMLFAIAISIKPKWIDKLIGLPEMYFVHGILGVSAIVLAFTHKMMLQSSGLIKQTGDIALIIFIGIAAYSIFFMSGWLTSRSKVLRKIKTTIEKILSYEVSVWLHRLNIVATLLVFAHVILIPYIVTITPFMTLFFVYSGVTAVMYLYYHFGKPLLARHGQLIANKKLAHSVTELVIRLNKNAQIHPGDFVYISFPEVDGFKEMHPFSILRYDQAQRELVFAIRNWGDFTAKLDKIPVGAKVKIDGSYGRLSESIKENEGKHLVFIGSGVGSVPLISLTRSLIDKHKVSFIRVASKQEDLIYESDLQDLAVKNPNLDYASQVGRLKENQVKTIVAKNRNSFYIVGGSTPMMVGTMKLLQDAGVRKADIYGEKFNF</sequence>
<dbReference type="SUPFAM" id="SSF63380">
    <property type="entry name" value="Riboflavin synthase domain-like"/>
    <property type="match status" value="1"/>
</dbReference>
<dbReference type="Proteomes" id="UP000051010">
    <property type="component" value="Unassembled WGS sequence"/>
</dbReference>
<dbReference type="PANTHER" id="PTHR11972:SF69">
    <property type="entry name" value="FERRIC REDUCTION OXIDASE 6-RELATED"/>
    <property type="match status" value="1"/>
</dbReference>